<dbReference type="NCBIfam" id="NF004584">
    <property type="entry name" value="PRK05928.2-1"/>
    <property type="match status" value="1"/>
</dbReference>
<evidence type="ECO:0000259" key="1">
    <source>
        <dbReference type="Pfam" id="PF02602"/>
    </source>
</evidence>
<protein>
    <submittedName>
        <fullName evidence="2">Uroporphyrinogen-III synthetase</fullName>
    </submittedName>
</protein>
<dbReference type="GO" id="GO:0006780">
    <property type="term" value="P:uroporphyrinogen III biosynthetic process"/>
    <property type="evidence" value="ECO:0007669"/>
    <property type="project" value="InterPro"/>
</dbReference>
<dbReference type="eggNOG" id="COG1587">
    <property type="taxonomic scope" value="Bacteria"/>
</dbReference>
<proteinExistence type="predicted"/>
<dbReference type="PANTHER" id="PTHR40082">
    <property type="entry name" value="BLR5956 PROTEIN"/>
    <property type="match status" value="1"/>
</dbReference>
<dbReference type="Proteomes" id="UP000019364">
    <property type="component" value="Unassembled WGS sequence"/>
</dbReference>
<gene>
    <name evidence="2" type="ORF">JCM16418_4304</name>
</gene>
<feature type="domain" description="Tetrapyrrole biosynthesis uroporphyrinogen III synthase" evidence="1">
    <location>
        <begin position="20"/>
        <end position="252"/>
    </location>
</feature>
<name>W7Z752_9BACL</name>
<dbReference type="STRING" id="1236976.JCM16418_4304"/>
<dbReference type="Pfam" id="PF02602">
    <property type="entry name" value="HEM4"/>
    <property type="match status" value="1"/>
</dbReference>
<comment type="caution">
    <text evidence="2">The sequence shown here is derived from an EMBL/GenBank/DDBJ whole genome shotgun (WGS) entry which is preliminary data.</text>
</comment>
<sequence length="274" mass="29959">MARKLEGKTIALTGPRKASDMVKLVENMGGTARIHPAQGTVFLDDAQLRESIQSWISEPPEWVILTTGMGLDAICTMAEDMGMLDAFLSVLEQSTIAARGYKTINALKKRGLSPLVRDDDGSTEGLIRGMMDYSFEDQSVVLQLHGDPAPKLTAWLDEQGAKVRQVLPYKHVEPEKEQLALLLTGILGGQVDAVAFTSAPQVRNLIEYAREQDQLQALADAFEGPVVAAVVGRITGQALVEEGITRFVMPPVDERMGSMMVELGRYYANEVIRS</sequence>
<keyword evidence="3" id="KW-1185">Reference proteome</keyword>
<organism evidence="2 3">
    <name type="scientific">Paenibacillus pini JCM 16418</name>
    <dbReference type="NCBI Taxonomy" id="1236976"/>
    <lineage>
        <taxon>Bacteria</taxon>
        <taxon>Bacillati</taxon>
        <taxon>Bacillota</taxon>
        <taxon>Bacilli</taxon>
        <taxon>Bacillales</taxon>
        <taxon>Paenibacillaceae</taxon>
        <taxon>Paenibacillus</taxon>
    </lineage>
</organism>
<dbReference type="OrthoDB" id="9775656at2"/>
<dbReference type="InterPro" id="IPR003754">
    <property type="entry name" value="4pyrrol_synth_uPrphyn_synth"/>
</dbReference>
<dbReference type="GO" id="GO:0004852">
    <property type="term" value="F:uroporphyrinogen-III synthase activity"/>
    <property type="evidence" value="ECO:0007669"/>
    <property type="project" value="InterPro"/>
</dbReference>
<accession>W7Z752</accession>
<dbReference type="EMBL" id="BAVZ01000018">
    <property type="protein sequence ID" value="GAF10129.1"/>
    <property type="molecule type" value="Genomic_DNA"/>
</dbReference>
<dbReference type="PANTHER" id="PTHR40082:SF1">
    <property type="entry name" value="BLR5956 PROTEIN"/>
    <property type="match status" value="1"/>
</dbReference>
<dbReference type="RefSeq" id="WP_036652285.1">
    <property type="nucleotide sequence ID" value="NZ_BAVZ01000018.1"/>
</dbReference>
<dbReference type="Gene3D" id="3.40.50.10090">
    <property type="match status" value="2"/>
</dbReference>
<dbReference type="CDD" id="cd06578">
    <property type="entry name" value="HemD"/>
    <property type="match status" value="1"/>
</dbReference>
<dbReference type="SUPFAM" id="SSF69618">
    <property type="entry name" value="HemD-like"/>
    <property type="match status" value="1"/>
</dbReference>
<dbReference type="InterPro" id="IPR039793">
    <property type="entry name" value="UROS/Hem4"/>
</dbReference>
<evidence type="ECO:0000313" key="2">
    <source>
        <dbReference type="EMBL" id="GAF10129.1"/>
    </source>
</evidence>
<reference evidence="2 3" key="1">
    <citation type="journal article" date="2014" name="Genome Announc.">
        <title>Draft Genome Sequence of Paenibacillus pini JCM 16418T, Isolated from the Rhizosphere of Pine Tree.</title>
        <authorList>
            <person name="Yuki M."/>
            <person name="Oshima K."/>
            <person name="Suda W."/>
            <person name="Oshida Y."/>
            <person name="Kitamura K."/>
            <person name="Iida Y."/>
            <person name="Hattori M."/>
            <person name="Ohkuma M."/>
        </authorList>
    </citation>
    <scope>NUCLEOTIDE SEQUENCE [LARGE SCALE GENOMIC DNA]</scope>
    <source>
        <strain evidence="2 3">JCM 16418</strain>
    </source>
</reference>
<evidence type="ECO:0000313" key="3">
    <source>
        <dbReference type="Proteomes" id="UP000019364"/>
    </source>
</evidence>
<dbReference type="AlphaFoldDB" id="W7Z752"/>
<dbReference type="InterPro" id="IPR036108">
    <property type="entry name" value="4pyrrol_syn_uPrphyn_synt_sf"/>
</dbReference>